<feature type="compositionally biased region" description="Basic and acidic residues" evidence="6">
    <location>
        <begin position="159"/>
        <end position="171"/>
    </location>
</feature>
<keyword evidence="2" id="KW-0805">Transcription regulation</keyword>
<proteinExistence type="predicted"/>
<comment type="caution">
    <text evidence="8">The sequence shown here is derived from an EMBL/GenBank/DDBJ whole genome shotgun (WGS) entry which is preliminary data.</text>
</comment>
<organism evidence="8">
    <name type="scientific">Zea mays</name>
    <name type="common">Maize</name>
    <dbReference type="NCBI Taxonomy" id="4577"/>
    <lineage>
        <taxon>Eukaryota</taxon>
        <taxon>Viridiplantae</taxon>
        <taxon>Streptophyta</taxon>
        <taxon>Embryophyta</taxon>
        <taxon>Tracheophyta</taxon>
        <taxon>Spermatophyta</taxon>
        <taxon>Magnoliopsida</taxon>
        <taxon>Liliopsida</taxon>
        <taxon>Poales</taxon>
        <taxon>Poaceae</taxon>
        <taxon>PACMAD clade</taxon>
        <taxon>Panicoideae</taxon>
        <taxon>Andropogonodae</taxon>
        <taxon>Andropogoneae</taxon>
        <taxon>Tripsacinae</taxon>
        <taxon>Zea</taxon>
    </lineage>
</organism>
<evidence type="ECO:0000256" key="6">
    <source>
        <dbReference type="SAM" id="MobiDB-lite"/>
    </source>
</evidence>
<dbReference type="PANTHER" id="PTHR31391">
    <property type="entry name" value="B3 DOMAIN-CONTAINING PROTEIN OS11G0197600-RELATED"/>
    <property type="match status" value="1"/>
</dbReference>
<evidence type="ECO:0000256" key="4">
    <source>
        <dbReference type="ARBA" id="ARBA00023163"/>
    </source>
</evidence>
<keyword evidence="4" id="KW-0804">Transcription</keyword>
<dbReference type="CDD" id="cd10017">
    <property type="entry name" value="B3_DNA"/>
    <property type="match status" value="2"/>
</dbReference>
<feature type="domain" description="TF-B3" evidence="7">
    <location>
        <begin position="311"/>
        <end position="409"/>
    </location>
</feature>
<name>A0A317Y1A1_MAIZE</name>
<dbReference type="Pfam" id="PF02362">
    <property type="entry name" value="B3"/>
    <property type="match status" value="2"/>
</dbReference>
<dbReference type="SUPFAM" id="SSF101936">
    <property type="entry name" value="DNA-binding pseudobarrel domain"/>
    <property type="match status" value="2"/>
</dbReference>
<feature type="region of interest" description="Disordered" evidence="6">
    <location>
        <begin position="186"/>
        <end position="205"/>
    </location>
</feature>
<keyword evidence="5" id="KW-0539">Nucleus</keyword>
<dbReference type="InterPro" id="IPR044837">
    <property type="entry name" value="REM16-like"/>
</dbReference>
<sequence>MQEHWSRMNKMGPRLGCESCRKWQEHCYQEHTVRERASFFRLMAGDFARGISIPEKFVSDPNGQLTETLSLKSPSGATWLVDVARNADADELLLGSGWGDFARAHELQEDDLVVFTRGGGGGSGCSFDVLVLDSSGCEKAPCFFAANKVHGRFSGGGRRQAERRRVFRGPEPEGLGAPLRLAAAAASTHGASTSKQKGGETDKPSRAECKNSFLLLNLVCRLRCGNCTLLTGEEPEPPTPSDSNCRVKQEPASDGEEEEEQGQGGDGDRLAAGSSYCCCYYSRSSGTLLTGGERDQMRSLVSVQPGNPAFVTVLMKTHVRHKNSMLIVHHGFAAEHLEGRSHEVLLLRPNREERWCVRYYHASHTRGFNCRRWVKFVRDNRLRKDHVCVFELIKGATRTTMLVHVLTKAGGRLALVA</sequence>
<protein>
    <submittedName>
        <fullName evidence="8">B3 domain-containing protein</fullName>
    </submittedName>
</protein>
<dbReference type="EMBL" id="NCVQ01000001">
    <property type="protein sequence ID" value="PWZ52083.1"/>
    <property type="molecule type" value="Genomic_DNA"/>
</dbReference>
<evidence type="ECO:0000313" key="8">
    <source>
        <dbReference type="EMBL" id="PWZ52083.1"/>
    </source>
</evidence>
<evidence type="ECO:0000256" key="2">
    <source>
        <dbReference type="ARBA" id="ARBA00023015"/>
    </source>
</evidence>
<feature type="region of interest" description="Disordered" evidence="6">
    <location>
        <begin position="231"/>
        <end position="268"/>
    </location>
</feature>
<evidence type="ECO:0000256" key="5">
    <source>
        <dbReference type="ARBA" id="ARBA00023242"/>
    </source>
</evidence>
<keyword evidence="3" id="KW-0238">DNA-binding</keyword>
<dbReference type="ExpressionAtlas" id="A0A317Y1A1">
    <property type="expression patterns" value="baseline and differential"/>
</dbReference>
<comment type="subcellular location">
    <subcellularLocation>
        <location evidence="1">Nucleus</location>
    </subcellularLocation>
</comment>
<feature type="domain" description="TF-B3" evidence="7">
    <location>
        <begin position="36"/>
        <end position="135"/>
    </location>
</feature>
<dbReference type="AlphaFoldDB" id="A0A317Y1A1"/>
<dbReference type="InterPro" id="IPR003340">
    <property type="entry name" value="B3_DNA-bd"/>
</dbReference>
<dbReference type="Gene3D" id="2.40.330.10">
    <property type="entry name" value="DNA-binding pseudobarrel domain"/>
    <property type="match status" value="2"/>
</dbReference>
<evidence type="ECO:0000259" key="7">
    <source>
        <dbReference type="PROSITE" id="PS50863"/>
    </source>
</evidence>
<feature type="region of interest" description="Disordered" evidence="6">
    <location>
        <begin position="155"/>
        <end position="175"/>
    </location>
</feature>
<evidence type="ECO:0000256" key="1">
    <source>
        <dbReference type="ARBA" id="ARBA00004123"/>
    </source>
</evidence>
<dbReference type="Proteomes" id="UP000251960">
    <property type="component" value="Chromosome 1"/>
</dbReference>
<dbReference type="GO" id="GO:0003677">
    <property type="term" value="F:DNA binding"/>
    <property type="evidence" value="ECO:0007669"/>
    <property type="project" value="UniProtKB-KW"/>
</dbReference>
<dbReference type="GO" id="GO:0005634">
    <property type="term" value="C:nucleus"/>
    <property type="evidence" value="ECO:0007669"/>
    <property type="project" value="UniProtKB-SubCell"/>
</dbReference>
<dbReference type="SMART" id="SM01019">
    <property type="entry name" value="B3"/>
    <property type="match status" value="2"/>
</dbReference>
<evidence type="ECO:0000256" key="3">
    <source>
        <dbReference type="ARBA" id="ARBA00023125"/>
    </source>
</evidence>
<gene>
    <name evidence="8" type="primary">Os12g0592300_0</name>
    <name evidence="8" type="ORF">Zm00014a_003717</name>
</gene>
<reference evidence="8" key="1">
    <citation type="journal article" date="2018" name="Nat. Genet.">
        <title>Extensive intraspecific gene order and gene structural variations between Mo17 and other maize genomes.</title>
        <authorList>
            <person name="Sun S."/>
            <person name="Zhou Y."/>
            <person name="Chen J."/>
            <person name="Shi J."/>
            <person name="Zhao H."/>
            <person name="Zhao H."/>
            <person name="Song W."/>
            <person name="Zhang M."/>
            <person name="Cui Y."/>
            <person name="Dong X."/>
            <person name="Liu H."/>
            <person name="Ma X."/>
            <person name="Jiao Y."/>
            <person name="Wang B."/>
            <person name="Wei X."/>
            <person name="Stein J.C."/>
            <person name="Glaubitz J.C."/>
            <person name="Lu F."/>
            <person name="Yu G."/>
            <person name="Liang C."/>
            <person name="Fengler K."/>
            <person name="Li B."/>
            <person name="Rafalski A."/>
            <person name="Schnable P.S."/>
            <person name="Ware D.H."/>
            <person name="Buckler E.S."/>
            <person name="Lai J."/>
        </authorList>
    </citation>
    <scope>NUCLEOTIDE SEQUENCE [LARGE SCALE GENOMIC DNA]</scope>
    <source>
        <tissue evidence="8">Seedling</tissue>
    </source>
</reference>
<dbReference type="PANTHER" id="PTHR31391:SF70">
    <property type="entry name" value="B3 DOMAIN-CONTAINING PROTEIN OS03G0622200"/>
    <property type="match status" value="1"/>
</dbReference>
<accession>A0A317Y1A1</accession>
<dbReference type="InterPro" id="IPR015300">
    <property type="entry name" value="DNA-bd_pseudobarrel_sf"/>
</dbReference>
<dbReference type="PROSITE" id="PS50863">
    <property type="entry name" value="B3"/>
    <property type="match status" value="2"/>
</dbReference>